<dbReference type="GO" id="GO:0003677">
    <property type="term" value="F:DNA binding"/>
    <property type="evidence" value="ECO:0007669"/>
    <property type="project" value="UniProtKB-KW"/>
</dbReference>
<dbReference type="CDD" id="cd06286">
    <property type="entry name" value="PBP1_CcpB-like"/>
    <property type="match status" value="1"/>
</dbReference>
<proteinExistence type="predicted"/>
<dbReference type="InterPro" id="IPR001387">
    <property type="entry name" value="Cro/C1-type_HTH"/>
</dbReference>
<dbReference type="InterPro" id="IPR010982">
    <property type="entry name" value="Lambda_DNA-bd_dom_sf"/>
</dbReference>
<feature type="domain" description="HTH lacI-type" evidence="4">
    <location>
        <begin position="2"/>
        <end position="56"/>
    </location>
</feature>
<keyword evidence="1" id="KW-0805">Transcription regulation</keyword>
<dbReference type="InterPro" id="IPR001761">
    <property type="entry name" value="Peripla_BP/Lac1_sug-bd_dom"/>
</dbReference>
<evidence type="ECO:0000259" key="4">
    <source>
        <dbReference type="PROSITE" id="PS50932"/>
    </source>
</evidence>
<keyword evidence="3" id="KW-0804">Transcription</keyword>
<dbReference type="InterPro" id="IPR000843">
    <property type="entry name" value="HTH_LacI"/>
</dbReference>
<reference evidence="6 7" key="1">
    <citation type="submission" date="2024-02" db="EMBL/GenBank/DDBJ databases">
        <title>Seven novel Bacillus-like species.</title>
        <authorList>
            <person name="Liu G."/>
        </authorList>
    </citation>
    <scope>NUCLEOTIDE SEQUENCE [LARGE SCALE GENOMIC DNA]</scope>
    <source>
        <strain evidence="6 7">FJAT-52054</strain>
    </source>
</reference>
<sequence length="341" mass="38674">MATIEDVARRAGLSRTTVSRVINEHPYVSIAKKKKVMEAMEELGYVPNSAARSLRNQRTGVIAVLIPRVMNPFFSQLIETLEHAASESFHQLIICQTQYSAKKELMYLNLLKTRQVDGVILTSAENDWSVIEEYLDYGPIVLCNEFEERANVPMIFMNQKEAGYKATKHLIEMGHRKIAYCCGRYRSNVANAREEGFKKALAEAGIAFDEIDAFREAITSEDGIDIFNGIRSRGSNRPTAIFTGSDEVAAGIISEAARCNWNIPRDLAVTGFDNQVITELMNPRITTVEQPVCEMALKTMEVMMERIRLRQFTGREMHKFSMKLIIRESTKMQAELARIPY</sequence>
<dbReference type="Gene3D" id="3.40.50.2300">
    <property type="match status" value="2"/>
</dbReference>
<evidence type="ECO:0000259" key="5">
    <source>
        <dbReference type="PROSITE" id="PS50943"/>
    </source>
</evidence>
<dbReference type="PROSITE" id="PS50943">
    <property type="entry name" value="HTH_CROC1"/>
    <property type="match status" value="1"/>
</dbReference>
<dbReference type="PANTHER" id="PTHR30146">
    <property type="entry name" value="LACI-RELATED TRANSCRIPTIONAL REPRESSOR"/>
    <property type="match status" value="1"/>
</dbReference>
<evidence type="ECO:0000256" key="2">
    <source>
        <dbReference type="ARBA" id="ARBA00023125"/>
    </source>
</evidence>
<protein>
    <submittedName>
        <fullName evidence="6">LacI family DNA-binding transcriptional regulator</fullName>
    </submittedName>
</protein>
<dbReference type="EMBL" id="CP147407">
    <property type="protein sequence ID" value="WXB98060.1"/>
    <property type="molecule type" value="Genomic_DNA"/>
</dbReference>
<dbReference type="PANTHER" id="PTHR30146:SF136">
    <property type="entry name" value="NTD BIOSYNTHESIS OPERON REGULATOR NTDR"/>
    <property type="match status" value="1"/>
</dbReference>
<dbReference type="PRINTS" id="PR00036">
    <property type="entry name" value="HTHLACI"/>
</dbReference>
<feature type="domain" description="HTH cro/C1-type" evidence="5">
    <location>
        <begin position="3"/>
        <end position="46"/>
    </location>
</feature>
<dbReference type="Pfam" id="PF00356">
    <property type="entry name" value="LacI"/>
    <property type="match status" value="1"/>
</dbReference>
<dbReference type="SMART" id="SM00354">
    <property type="entry name" value="HTH_LACI"/>
    <property type="match status" value="1"/>
</dbReference>
<organism evidence="6 7">
    <name type="scientific">Metabacillus sediminis</name>
    <dbReference type="NCBI Taxonomy" id="3117746"/>
    <lineage>
        <taxon>Bacteria</taxon>
        <taxon>Bacillati</taxon>
        <taxon>Bacillota</taxon>
        <taxon>Bacilli</taxon>
        <taxon>Bacillales</taxon>
        <taxon>Bacillaceae</taxon>
        <taxon>Metabacillus</taxon>
    </lineage>
</organism>
<dbReference type="SUPFAM" id="SSF47413">
    <property type="entry name" value="lambda repressor-like DNA-binding domains"/>
    <property type="match status" value="1"/>
</dbReference>
<dbReference type="CDD" id="cd01392">
    <property type="entry name" value="HTH_LacI"/>
    <property type="match status" value="1"/>
</dbReference>
<evidence type="ECO:0000313" key="6">
    <source>
        <dbReference type="EMBL" id="WXB98060.1"/>
    </source>
</evidence>
<dbReference type="InterPro" id="IPR028082">
    <property type="entry name" value="Peripla_BP_I"/>
</dbReference>
<evidence type="ECO:0000256" key="1">
    <source>
        <dbReference type="ARBA" id="ARBA00023015"/>
    </source>
</evidence>
<dbReference type="SUPFAM" id="SSF53822">
    <property type="entry name" value="Periplasmic binding protein-like I"/>
    <property type="match status" value="1"/>
</dbReference>
<keyword evidence="7" id="KW-1185">Reference proteome</keyword>
<dbReference type="PROSITE" id="PS50932">
    <property type="entry name" value="HTH_LACI_2"/>
    <property type="match status" value="1"/>
</dbReference>
<evidence type="ECO:0000256" key="3">
    <source>
        <dbReference type="ARBA" id="ARBA00023163"/>
    </source>
</evidence>
<dbReference type="Pfam" id="PF00532">
    <property type="entry name" value="Peripla_BP_1"/>
    <property type="match status" value="1"/>
</dbReference>
<gene>
    <name evidence="6" type="ORF">WCV65_06170</name>
</gene>
<dbReference type="Proteomes" id="UP001377337">
    <property type="component" value="Chromosome"/>
</dbReference>
<dbReference type="Gene3D" id="1.10.260.40">
    <property type="entry name" value="lambda repressor-like DNA-binding domains"/>
    <property type="match status" value="1"/>
</dbReference>
<keyword evidence="2 6" id="KW-0238">DNA-binding</keyword>
<name>A0ABZ2NLG1_9BACI</name>
<evidence type="ECO:0000313" key="7">
    <source>
        <dbReference type="Proteomes" id="UP001377337"/>
    </source>
</evidence>
<accession>A0ABZ2NLG1</accession>
<dbReference type="RefSeq" id="WP_338780900.1">
    <property type="nucleotide sequence ID" value="NZ_CP147407.1"/>
</dbReference>